<dbReference type="Pfam" id="PF13540">
    <property type="entry name" value="RCC1_2"/>
    <property type="match status" value="1"/>
</dbReference>
<dbReference type="GO" id="GO:0009535">
    <property type="term" value="C:chloroplast thylakoid membrane"/>
    <property type="evidence" value="ECO:0007669"/>
    <property type="project" value="TreeGrafter"/>
</dbReference>
<evidence type="ECO:0000256" key="2">
    <source>
        <dbReference type="ARBA" id="ARBA00012513"/>
    </source>
</evidence>
<evidence type="ECO:0000256" key="7">
    <source>
        <dbReference type="ARBA" id="ARBA00022679"/>
    </source>
</evidence>
<dbReference type="InterPro" id="IPR006636">
    <property type="entry name" value="STI1_HS-bd"/>
</dbReference>
<evidence type="ECO:0000256" key="23">
    <source>
        <dbReference type="ARBA" id="ARBA00056414"/>
    </source>
</evidence>
<dbReference type="EMBL" id="BKCJ010047071">
    <property type="protein sequence ID" value="GEW15268.1"/>
    <property type="molecule type" value="Genomic_DNA"/>
</dbReference>
<keyword evidence="16" id="KW-0809">Transit peptide</keyword>
<dbReference type="SUPFAM" id="SSF56112">
    <property type="entry name" value="Protein kinase-like (PK-like)"/>
    <property type="match status" value="1"/>
</dbReference>
<dbReference type="FunFam" id="1.10.510.10:FF:000287">
    <property type="entry name" value="probable LRR receptor-like serine/threonine-protein kinase RKF3"/>
    <property type="match status" value="1"/>
</dbReference>
<evidence type="ECO:0000256" key="26">
    <source>
        <dbReference type="ARBA" id="ARBA00082202"/>
    </source>
</evidence>
<feature type="transmembrane region" description="Helical" evidence="29">
    <location>
        <begin position="727"/>
        <end position="749"/>
    </location>
</feature>
<keyword evidence="20" id="KW-0325">Glycoprotein</keyword>
<organism evidence="31">
    <name type="scientific">Tanacetum cinerariifolium</name>
    <name type="common">Dalmatian daisy</name>
    <name type="synonym">Chrysanthemum cinerariifolium</name>
    <dbReference type="NCBI Taxonomy" id="118510"/>
    <lineage>
        <taxon>Eukaryota</taxon>
        <taxon>Viridiplantae</taxon>
        <taxon>Streptophyta</taxon>
        <taxon>Embryophyta</taxon>
        <taxon>Tracheophyta</taxon>
        <taxon>Spermatophyta</taxon>
        <taxon>Magnoliopsida</taxon>
        <taxon>eudicotyledons</taxon>
        <taxon>Gunneridae</taxon>
        <taxon>Pentapetalae</taxon>
        <taxon>asterids</taxon>
        <taxon>campanulids</taxon>
        <taxon>Asterales</taxon>
        <taxon>Asteraceae</taxon>
        <taxon>Asteroideae</taxon>
        <taxon>Anthemideae</taxon>
        <taxon>Anthemidinae</taxon>
        <taxon>Tanacetum</taxon>
    </lineage>
</organism>
<name>A0A699GUQ0_TANCI</name>
<evidence type="ECO:0000256" key="11">
    <source>
        <dbReference type="ARBA" id="ARBA00022741"/>
    </source>
</evidence>
<comment type="function">
    <text evidence="23">Involved in protein precursor import into chloroplasts. Part of the motor complex consisting of a co-chaperone (TIC40) and a chaperone (HSP93) associated with the import channel (TIC110). Causes the release of bound transit peptides from TIC110 and stimulates ATP hydrolysis by HSP93. Involved in reinsertion of proteins from the chloroplast stroma into the inner membrane.</text>
</comment>
<evidence type="ECO:0000256" key="20">
    <source>
        <dbReference type="ARBA" id="ARBA00023180"/>
    </source>
</evidence>
<keyword evidence="6" id="KW-0934">Plastid</keyword>
<dbReference type="InterPro" id="IPR008271">
    <property type="entry name" value="Ser/Thr_kinase_AS"/>
</dbReference>
<dbReference type="InterPro" id="IPR011009">
    <property type="entry name" value="Kinase-like_dom_sf"/>
</dbReference>
<keyword evidence="14 27" id="KW-0067">ATP-binding</keyword>
<feature type="region of interest" description="Disordered" evidence="28">
    <location>
        <begin position="1"/>
        <end position="20"/>
    </location>
</feature>
<dbReference type="FunFam" id="1.10.260.100:FF:000008">
    <property type="entry name" value="Protein TIC 40, chloroplastic"/>
    <property type="match status" value="1"/>
</dbReference>
<feature type="compositionally biased region" description="Polar residues" evidence="28">
    <location>
        <begin position="1"/>
        <end position="12"/>
    </location>
</feature>
<feature type="compositionally biased region" description="Pro residues" evidence="28">
    <location>
        <begin position="214"/>
        <end position="224"/>
    </location>
</feature>
<dbReference type="InterPro" id="IPR000719">
    <property type="entry name" value="Prot_kinase_dom"/>
</dbReference>
<dbReference type="InterPro" id="IPR009091">
    <property type="entry name" value="RCC1/BLIP-II"/>
</dbReference>
<dbReference type="Gene3D" id="3.30.200.20">
    <property type="entry name" value="Phosphorylase Kinase, domain 1"/>
    <property type="match status" value="1"/>
</dbReference>
<evidence type="ECO:0000256" key="5">
    <source>
        <dbReference type="ARBA" id="ARBA00022528"/>
    </source>
</evidence>
<feature type="compositionally biased region" description="Low complexity" evidence="28">
    <location>
        <begin position="185"/>
        <end position="198"/>
    </location>
</feature>
<feature type="domain" description="Protein kinase" evidence="30">
    <location>
        <begin position="813"/>
        <end position="1102"/>
    </location>
</feature>
<evidence type="ECO:0000256" key="8">
    <source>
        <dbReference type="ARBA" id="ARBA00022692"/>
    </source>
</evidence>
<evidence type="ECO:0000256" key="19">
    <source>
        <dbReference type="ARBA" id="ARBA00023170"/>
    </source>
</evidence>
<feature type="compositionally biased region" description="Pro residues" evidence="28">
    <location>
        <begin position="164"/>
        <end position="184"/>
    </location>
</feature>
<evidence type="ECO:0000313" key="31">
    <source>
        <dbReference type="EMBL" id="GEW15268.1"/>
    </source>
</evidence>
<evidence type="ECO:0000256" key="17">
    <source>
        <dbReference type="ARBA" id="ARBA00022989"/>
    </source>
</evidence>
<keyword evidence="10" id="KW-0677">Repeat</keyword>
<evidence type="ECO:0000256" key="25">
    <source>
        <dbReference type="ARBA" id="ARBA00070821"/>
    </source>
</evidence>
<evidence type="ECO:0000256" key="9">
    <source>
        <dbReference type="ARBA" id="ARBA00022729"/>
    </source>
</evidence>
<keyword evidence="7" id="KW-0808">Transferase</keyword>
<dbReference type="EC" id="2.7.11.1" evidence="2"/>
<keyword evidence="3" id="KW-0813">Transport</keyword>
<evidence type="ECO:0000256" key="6">
    <source>
        <dbReference type="ARBA" id="ARBA00022640"/>
    </source>
</evidence>
<proteinExistence type="predicted"/>
<dbReference type="GO" id="GO:0045037">
    <property type="term" value="P:protein import into chloroplast stroma"/>
    <property type="evidence" value="ECO:0007669"/>
    <property type="project" value="TreeGrafter"/>
</dbReference>
<keyword evidence="8 29" id="KW-0812">Transmembrane</keyword>
<keyword evidence="18 29" id="KW-0472">Membrane</keyword>
<keyword evidence="13" id="KW-1001">Plastid inner membrane</keyword>
<evidence type="ECO:0000256" key="18">
    <source>
        <dbReference type="ARBA" id="ARBA00023136"/>
    </source>
</evidence>
<evidence type="ECO:0000256" key="28">
    <source>
        <dbReference type="SAM" id="MobiDB-lite"/>
    </source>
</evidence>
<evidence type="ECO:0000256" key="12">
    <source>
        <dbReference type="ARBA" id="ARBA00022777"/>
    </source>
</evidence>
<dbReference type="PANTHER" id="PTHR47296">
    <property type="entry name" value="PROTEIN TIC 40, CHLOROPLASTIC"/>
    <property type="match status" value="1"/>
</dbReference>
<comment type="catalytic activity">
    <reaction evidence="21">
        <text>L-threonyl-[protein] + ATP = O-phospho-L-threonyl-[protein] + ADP + H(+)</text>
        <dbReference type="Rhea" id="RHEA:46608"/>
        <dbReference type="Rhea" id="RHEA-COMP:11060"/>
        <dbReference type="Rhea" id="RHEA-COMP:11605"/>
        <dbReference type="ChEBI" id="CHEBI:15378"/>
        <dbReference type="ChEBI" id="CHEBI:30013"/>
        <dbReference type="ChEBI" id="CHEBI:30616"/>
        <dbReference type="ChEBI" id="CHEBI:61977"/>
        <dbReference type="ChEBI" id="CHEBI:456216"/>
        <dbReference type="EC" id="2.7.11.1"/>
    </reaction>
</comment>
<comment type="subcellular location">
    <subcellularLocation>
        <location evidence="1">Membrane</location>
        <topology evidence="1">Single-pass type I membrane protein</topology>
    </subcellularLocation>
    <subcellularLocation>
        <location evidence="24">Plastid</location>
        <location evidence="24">Chloroplast inner membrane</location>
        <topology evidence="24">Single-pass membrane protein</topology>
    </subcellularLocation>
</comment>
<dbReference type="Gene3D" id="1.10.260.100">
    <property type="match status" value="1"/>
</dbReference>
<evidence type="ECO:0000259" key="30">
    <source>
        <dbReference type="PROSITE" id="PS50011"/>
    </source>
</evidence>
<dbReference type="SUPFAM" id="SSF50985">
    <property type="entry name" value="RCC1/BLIP-II"/>
    <property type="match status" value="1"/>
</dbReference>
<comment type="caution">
    <text evidence="31">The sequence shown here is derived from an EMBL/GenBank/DDBJ whole genome shotgun (WGS) entry which is preliminary data.</text>
</comment>
<keyword evidence="9" id="KW-0732">Signal</keyword>
<dbReference type="Pfam" id="PF07714">
    <property type="entry name" value="PK_Tyr_Ser-Thr"/>
    <property type="match status" value="1"/>
</dbReference>
<keyword evidence="11 27" id="KW-0547">Nucleotide-binding</keyword>
<dbReference type="GO" id="GO:0009706">
    <property type="term" value="C:chloroplast inner membrane"/>
    <property type="evidence" value="ECO:0007669"/>
    <property type="project" value="UniProtKB-SubCell"/>
</dbReference>
<keyword evidence="19" id="KW-0675">Receptor</keyword>
<evidence type="ECO:0000256" key="1">
    <source>
        <dbReference type="ARBA" id="ARBA00004479"/>
    </source>
</evidence>
<dbReference type="SMART" id="SM00220">
    <property type="entry name" value="S_TKc"/>
    <property type="match status" value="1"/>
</dbReference>
<dbReference type="CDD" id="cd14066">
    <property type="entry name" value="STKc_IRAK"/>
    <property type="match status" value="1"/>
</dbReference>
<keyword evidence="12 31" id="KW-0418">Kinase</keyword>
<feature type="region of interest" description="Disordered" evidence="28">
    <location>
        <begin position="153"/>
        <end position="272"/>
    </location>
</feature>
<dbReference type="InterPro" id="IPR017441">
    <property type="entry name" value="Protein_kinase_ATP_BS"/>
</dbReference>
<feature type="compositionally biased region" description="Basic and acidic residues" evidence="28">
    <location>
        <begin position="250"/>
        <end position="272"/>
    </location>
</feature>
<evidence type="ECO:0000256" key="10">
    <source>
        <dbReference type="ARBA" id="ARBA00022737"/>
    </source>
</evidence>
<evidence type="ECO:0000256" key="15">
    <source>
        <dbReference type="ARBA" id="ARBA00022927"/>
    </source>
</evidence>
<dbReference type="GO" id="GO:0009658">
    <property type="term" value="P:chloroplast organization"/>
    <property type="evidence" value="ECO:0007669"/>
    <property type="project" value="TreeGrafter"/>
</dbReference>
<dbReference type="PANTHER" id="PTHR47296:SF1">
    <property type="entry name" value="PROTEIN TIC 40, CHLOROPLASTIC"/>
    <property type="match status" value="1"/>
</dbReference>
<feature type="region of interest" description="Disordered" evidence="28">
    <location>
        <begin position="83"/>
        <end position="103"/>
    </location>
</feature>
<evidence type="ECO:0000256" key="22">
    <source>
        <dbReference type="ARBA" id="ARBA00048679"/>
    </source>
</evidence>
<dbReference type="Gene3D" id="2.130.10.30">
    <property type="entry name" value="Regulator of chromosome condensation 1/beta-lactamase-inhibitor protein II"/>
    <property type="match status" value="1"/>
</dbReference>
<feature type="compositionally biased region" description="Low complexity" evidence="28">
    <location>
        <begin position="83"/>
        <end position="95"/>
    </location>
</feature>
<dbReference type="PROSITE" id="PS50011">
    <property type="entry name" value="PROTEIN_KINASE_DOM"/>
    <property type="match status" value="1"/>
</dbReference>
<protein>
    <recommendedName>
        <fullName evidence="25">Protein TIC 40, chloroplastic</fullName>
        <ecNumber evidence="2">2.7.11.1</ecNumber>
    </recommendedName>
    <alternativeName>
        <fullName evidence="26">Translocon at the inner envelope membrane of chloroplasts 40</fullName>
    </alternativeName>
</protein>
<evidence type="ECO:0000256" key="13">
    <source>
        <dbReference type="ARBA" id="ARBA00022780"/>
    </source>
</evidence>
<accession>A0A699GUQ0</accession>
<gene>
    <name evidence="31" type="ORF">Tci_187244</name>
</gene>
<dbReference type="SMART" id="SM00727">
    <property type="entry name" value="STI1"/>
    <property type="match status" value="2"/>
</dbReference>
<dbReference type="GO" id="GO:0042803">
    <property type="term" value="F:protein homodimerization activity"/>
    <property type="evidence" value="ECO:0007669"/>
    <property type="project" value="UniProtKB-ARBA"/>
</dbReference>
<evidence type="ECO:0000256" key="16">
    <source>
        <dbReference type="ARBA" id="ARBA00022946"/>
    </source>
</evidence>
<feature type="binding site" evidence="27">
    <location>
        <position position="841"/>
    </location>
    <ligand>
        <name>ATP</name>
        <dbReference type="ChEBI" id="CHEBI:30616"/>
    </ligand>
</feature>
<dbReference type="AlphaFoldDB" id="A0A699GUQ0"/>
<evidence type="ECO:0000256" key="29">
    <source>
        <dbReference type="SAM" id="Phobius"/>
    </source>
</evidence>
<keyword evidence="5" id="KW-0150">Chloroplast</keyword>
<dbReference type="InterPro" id="IPR001245">
    <property type="entry name" value="Ser-Thr/Tyr_kinase_cat_dom"/>
</dbReference>
<keyword evidence="15" id="KW-0653">Protein transport</keyword>
<keyword evidence="4" id="KW-0723">Serine/threonine-protein kinase</keyword>
<dbReference type="PROSITE" id="PS00108">
    <property type="entry name" value="PROTEIN_KINASE_ST"/>
    <property type="match status" value="1"/>
</dbReference>
<evidence type="ECO:0000256" key="24">
    <source>
        <dbReference type="ARBA" id="ARBA00060470"/>
    </source>
</evidence>
<evidence type="ECO:0000256" key="3">
    <source>
        <dbReference type="ARBA" id="ARBA00022448"/>
    </source>
</evidence>
<evidence type="ECO:0000256" key="27">
    <source>
        <dbReference type="PROSITE-ProRule" id="PRU10141"/>
    </source>
</evidence>
<evidence type="ECO:0000256" key="4">
    <source>
        <dbReference type="ARBA" id="ARBA00022527"/>
    </source>
</evidence>
<keyword evidence="17 29" id="KW-1133">Transmembrane helix</keyword>
<dbReference type="InterPro" id="IPR041243">
    <property type="entry name" value="STI1/HOP_DP"/>
</dbReference>
<dbReference type="PROSITE" id="PS00107">
    <property type="entry name" value="PROTEIN_KINASE_ATP"/>
    <property type="match status" value="1"/>
</dbReference>
<sequence length="1127" mass="123254">MDNLSLYSSSQKPILGLKPNPQKDANIITKPSFCFFKNPKRNSLFKSRSVVSAVGQHQGSNPSSVSKFNERLSKDCFARISSSSTQHTSSVGTPQTPLPPPPPSQVGSPLFWVGVGVAFSAAFSWTASYLKKAAMQQAFKTMMGQMDTQNNQFANAGFSSGSPFPFPTPGAPGSSPFPFPPPSQPTSASATSSSGPASRRTLTVDVPPTKTEPTPAPTPQPAPVPTSSESDFESVQEPKKSAFVDVSPEETLKTSFDKVEESTETESPKESEYANQAKAFQNGAAFDPPMDNPFQGASSSGKGAAGPVMSVEALEKMMEDPTVQKMVYPYLPEEMRNPSSFKWMLQNPQYRQQLQDMLNSMGGSPEWDNRMMDSLKNFDISSPEVKEQFDQIGLTPEEVISKIMANPDVAMAFQNPRVQAAIMDCSQNPMSIMKYQNDKEVMDVFNKISELFPGVTGILVSFLACWRFDAYGNSVFKRVYLGPSLKEIDSSDLHVCGIVDVTNELLCWQWSGFNAVGSQFGSNVVVGDNYVCGLSDMGQIKCLPSNSNNVTDSVPGGTYSHISTGYNRACAINSSSGLDCWGDTMIWKPNGVFKSVSMGDNRYCAIRVDGTVICWGENGFGLPENLENVSFEGLQVSRGVFCGLSTGRYSLYCWGNESLDSNSIVFRDVVPGLCISTCPCGIIPNYGTFCGGGLMICKSYVCNHAPPQSVPTQVAPPPNRGWSSKMIAFAVVGSVGSLSFIIVLLFLFFRCCKSSEGSRVHDSGPMEDIQISARIQASNRILVKKLSHLVSMGTGNPLEEFALQRILDATDNFSDDHRIGIGSFGSVYRGLLTNGRKVAVKRAESHSSSSGPSGLKKRQEDTNNAFVSELEFLSRVNHKNLVQLLGFCEEENELVLVYEFMENGSLHDHLHNLFSSYIMSWPARIKVALDAARGLEYLHVYADPPIIHRDIKSSNILLDEEWNGKVSDFGLSLMGPCDGVSHLSLRAAGTVGYMDPEYYKFEQLTSKSDVYSFGVVLLELLSGHHAIQKNEDGERRNVVESVVPYIENEQIHRILDHKVPPPTPFEIESVKYVGYLAADCVTLEGRDRPTMSELVTCLERAFEACFTIPSFSHSSNSSFNGISRVSV</sequence>
<dbReference type="Gene3D" id="1.10.510.10">
    <property type="entry name" value="Transferase(Phosphotransferase) domain 1"/>
    <property type="match status" value="1"/>
</dbReference>
<reference evidence="31" key="1">
    <citation type="journal article" date="2019" name="Sci. Rep.">
        <title>Draft genome of Tanacetum cinerariifolium, the natural source of mosquito coil.</title>
        <authorList>
            <person name="Yamashiro T."/>
            <person name="Shiraishi A."/>
            <person name="Satake H."/>
            <person name="Nakayama K."/>
        </authorList>
    </citation>
    <scope>NUCLEOTIDE SEQUENCE</scope>
</reference>
<evidence type="ECO:0000256" key="21">
    <source>
        <dbReference type="ARBA" id="ARBA00047899"/>
    </source>
</evidence>
<dbReference type="GO" id="GO:0005524">
    <property type="term" value="F:ATP binding"/>
    <property type="evidence" value="ECO:0007669"/>
    <property type="project" value="UniProtKB-UniRule"/>
</dbReference>
<dbReference type="GO" id="GO:0004674">
    <property type="term" value="F:protein serine/threonine kinase activity"/>
    <property type="evidence" value="ECO:0007669"/>
    <property type="project" value="UniProtKB-KW"/>
</dbReference>
<evidence type="ECO:0000256" key="14">
    <source>
        <dbReference type="ARBA" id="ARBA00022840"/>
    </source>
</evidence>
<comment type="catalytic activity">
    <reaction evidence="22">
        <text>L-seryl-[protein] + ATP = O-phospho-L-seryl-[protein] + ADP + H(+)</text>
        <dbReference type="Rhea" id="RHEA:17989"/>
        <dbReference type="Rhea" id="RHEA-COMP:9863"/>
        <dbReference type="Rhea" id="RHEA-COMP:11604"/>
        <dbReference type="ChEBI" id="CHEBI:15378"/>
        <dbReference type="ChEBI" id="CHEBI:29999"/>
        <dbReference type="ChEBI" id="CHEBI:30616"/>
        <dbReference type="ChEBI" id="CHEBI:83421"/>
        <dbReference type="ChEBI" id="CHEBI:456216"/>
        <dbReference type="EC" id="2.7.11.1"/>
    </reaction>
</comment>
<dbReference type="Pfam" id="PF17830">
    <property type="entry name" value="STI1-HOP_DP"/>
    <property type="match status" value="1"/>
</dbReference>